<keyword evidence="2 6" id="KW-0378">Hydrolase</keyword>
<feature type="domain" description="DEAD-box RNA helicase Q" evidence="9">
    <location>
        <begin position="130"/>
        <end position="158"/>
    </location>
</feature>
<dbReference type="PANTHER" id="PTHR47959:SF14">
    <property type="entry name" value="DEAD-BOX ATP-DEPENDENT RNA HELICASE 28"/>
    <property type="match status" value="1"/>
</dbReference>
<dbReference type="CDD" id="cd17947">
    <property type="entry name" value="DEADc_DDX27"/>
    <property type="match status" value="1"/>
</dbReference>
<evidence type="ECO:0000313" key="11">
    <source>
        <dbReference type="Proteomes" id="UP000237347"/>
    </source>
</evidence>
<dbReference type="Pfam" id="PF00270">
    <property type="entry name" value="DEAD"/>
    <property type="match status" value="1"/>
</dbReference>
<dbReference type="InterPro" id="IPR014014">
    <property type="entry name" value="RNA_helicase_DEAD_Q_motif"/>
</dbReference>
<organism evidence="10 11">
    <name type="scientific">Quercus suber</name>
    <name type="common">Cork oak</name>
    <dbReference type="NCBI Taxonomy" id="58331"/>
    <lineage>
        <taxon>Eukaryota</taxon>
        <taxon>Viridiplantae</taxon>
        <taxon>Streptophyta</taxon>
        <taxon>Embryophyta</taxon>
        <taxon>Tracheophyta</taxon>
        <taxon>Spermatophyta</taxon>
        <taxon>Magnoliopsida</taxon>
        <taxon>eudicotyledons</taxon>
        <taxon>Gunneridae</taxon>
        <taxon>Pentapetalae</taxon>
        <taxon>rosids</taxon>
        <taxon>fabids</taxon>
        <taxon>Fagales</taxon>
        <taxon>Fagaceae</taxon>
        <taxon>Quercus</taxon>
    </lineage>
</organism>
<evidence type="ECO:0000259" key="9">
    <source>
        <dbReference type="PROSITE" id="PS51195"/>
    </source>
</evidence>
<comment type="caution">
    <text evidence="10">The sequence shown here is derived from an EMBL/GenBank/DDBJ whole genome shotgun (WGS) entry which is preliminary data.</text>
</comment>
<dbReference type="GO" id="GO:0003724">
    <property type="term" value="F:RNA helicase activity"/>
    <property type="evidence" value="ECO:0007669"/>
    <property type="project" value="InterPro"/>
</dbReference>
<dbReference type="GO" id="GO:0003676">
    <property type="term" value="F:nucleic acid binding"/>
    <property type="evidence" value="ECO:0007669"/>
    <property type="project" value="InterPro"/>
</dbReference>
<name>A0AAW0M8A0_QUESU</name>
<dbReference type="Proteomes" id="UP000237347">
    <property type="component" value="Unassembled WGS sequence"/>
</dbReference>
<dbReference type="InterPro" id="IPR050079">
    <property type="entry name" value="DEAD_box_RNA_helicase"/>
</dbReference>
<feature type="short sequence motif" description="Q motif" evidence="5">
    <location>
        <begin position="130"/>
        <end position="158"/>
    </location>
</feature>
<dbReference type="SUPFAM" id="SSF52540">
    <property type="entry name" value="P-loop containing nucleoside triphosphate hydrolases"/>
    <property type="match status" value="1"/>
</dbReference>
<dbReference type="AlphaFoldDB" id="A0AAW0M8A0"/>
<evidence type="ECO:0000256" key="7">
    <source>
        <dbReference type="SAM" id="MobiDB-lite"/>
    </source>
</evidence>
<evidence type="ECO:0000313" key="10">
    <source>
        <dbReference type="EMBL" id="KAK7859131.1"/>
    </source>
</evidence>
<evidence type="ECO:0000259" key="8">
    <source>
        <dbReference type="PROSITE" id="PS51192"/>
    </source>
</evidence>
<feature type="region of interest" description="Disordered" evidence="7">
    <location>
        <begin position="78"/>
        <end position="112"/>
    </location>
</feature>
<feature type="domain" description="Helicase ATP-binding" evidence="8">
    <location>
        <begin position="161"/>
        <end position="335"/>
    </location>
</feature>
<keyword evidence="3 6" id="KW-0347">Helicase</keyword>
<sequence length="366" mass="41251">MALAFVFETSSDEEHDDFQPENEEEEEAEDEDEEEQLLNKKTESPWDFAPYYESVAEEHARKSTTSIDFKITKALQNRTVPIIPNDDDSDSDSNNQEEEDRIEDEDEETGDAVDIKSFYVPSDRASFSAISFIELNLSWPLLRACEALGYSKPTPIQSAVIPLAMNGSDICGSAVTGSGKTAAFALPTLERLLFRPRRVPAIRVLILTPTRELAVQVHSMIEKLAQFTDIRCCLVVGGLSTKVQEAALRSMPDIVVATPGRMIDHLRNSMSVDLEDLAVLILDEADRLLELGFSAEIRELVRLCPKRRQTMLFSATMTEEVDELIQLSLTKPSRLSADPSKTLPQTLTQEVVRIRRMREELYKFEM</sequence>
<evidence type="ECO:0000256" key="3">
    <source>
        <dbReference type="ARBA" id="ARBA00022806"/>
    </source>
</evidence>
<dbReference type="PROSITE" id="PS51192">
    <property type="entry name" value="HELICASE_ATP_BIND_1"/>
    <property type="match status" value="1"/>
</dbReference>
<feature type="compositionally biased region" description="Acidic residues" evidence="7">
    <location>
        <begin position="10"/>
        <end position="36"/>
    </location>
</feature>
<keyword evidence="11" id="KW-1185">Reference proteome</keyword>
<dbReference type="InterPro" id="IPR000629">
    <property type="entry name" value="RNA-helicase_DEAD-box_CS"/>
</dbReference>
<dbReference type="InterPro" id="IPR014001">
    <property type="entry name" value="Helicase_ATP-bd"/>
</dbReference>
<protein>
    <submittedName>
        <fullName evidence="10">Dead-box atp-dependent rna helicase 28</fullName>
    </submittedName>
</protein>
<accession>A0AAW0M8A0</accession>
<feature type="compositionally biased region" description="Acidic residues" evidence="7">
    <location>
        <begin position="85"/>
        <end position="111"/>
    </location>
</feature>
<keyword evidence="4 6" id="KW-0067">ATP-binding</keyword>
<evidence type="ECO:0000256" key="2">
    <source>
        <dbReference type="ARBA" id="ARBA00022801"/>
    </source>
</evidence>
<dbReference type="PROSITE" id="PS51195">
    <property type="entry name" value="Q_MOTIF"/>
    <property type="match status" value="1"/>
</dbReference>
<dbReference type="PROSITE" id="PS00039">
    <property type="entry name" value="DEAD_ATP_HELICASE"/>
    <property type="match status" value="1"/>
</dbReference>
<proteinExistence type="inferred from homology"/>
<dbReference type="Gene3D" id="3.40.50.300">
    <property type="entry name" value="P-loop containing nucleotide triphosphate hydrolases"/>
    <property type="match status" value="1"/>
</dbReference>
<dbReference type="InterPro" id="IPR027417">
    <property type="entry name" value="P-loop_NTPase"/>
</dbReference>
<evidence type="ECO:0000256" key="1">
    <source>
        <dbReference type="ARBA" id="ARBA00022741"/>
    </source>
</evidence>
<gene>
    <name evidence="10" type="primary">RH28_0</name>
    <name evidence="10" type="ORF">CFP56_008714</name>
</gene>
<evidence type="ECO:0000256" key="4">
    <source>
        <dbReference type="ARBA" id="ARBA00022840"/>
    </source>
</evidence>
<dbReference type="PANTHER" id="PTHR47959">
    <property type="entry name" value="ATP-DEPENDENT RNA HELICASE RHLE-RELATED"/>
    <property type="match status" value="1"/>
</dbReference>
<reference evidence="10 11" key="1">
    <citation type="journal article" date="2018" name="Sci. Data">
        <title>The draft genome sequence of cork oak.</title>
        <authorList>
            <person name="Ramos A.M."/>
            <person name="Usie A."/>
            <person name="Barbosa P."/>
            <person name="Barros P.M."/>
            <person name="Capote T."/>
            <person name="Chaves I."/>
            <person name="Simoes F."/>
            <person name="Abreu I."/>
            <person name="Carrasquinho I."/>
            <person name="Faro C."/>
            <person name="Guimaraes J.B."/>
            <person name="Mendonca D."/>
            <person name="Nobrega F."/>
            <person name="Rodrigues L."/>
            <person name="Saibo N.J.M."/>
            <person name="Varela M.C."/>
            <person name="Egas C."/>
            <person name="Matos J."/>
            <person name="Miguel C.M."/>
            <person name="Oliveira M.M."/>
            <person name="Ricardo C.P."/>
            <person name="Goncalves S."/>
        </authorList>
    </citation>
    <scope>NUCLEOTIDE SEQUENCE [LARGE SCALE GENOMIC DNA]</scope>
    <source>
        <strain evidence="11">cv. HL8</strain>
    </source>
</reference>
<feature type="region of interest" description="Disordered" evidence="7">
    <location>
        <begin position="1"/>
        <end position="45"/>
    </location>
</feature>
<dbReference type="GO" id="GO:0016787">
    <property type="term" value="F:hydrolase activity"/>
    <property type="evidence" value="ECO:0007669"/>
    <property type="project" value="UniProtKB-KW"/>
</dbReference>
<comment type="similarity">
    <text evidence="6">Belongs to the DEAD box helicase family.</text>
</comment>
<dbReference type="InterPro" id="IPR011545">
    <property type="entry name" value="DEAD/DEAH_box_helicase_dom"/>
</dbReference>
<dbReference type="EMBL" id="PKMF04000015">
    <property type="protein sequence ID" value="KAK7859131.1"/>
    <property type="molecule type" value="Genomic_DNA"/>
</dbReference>
<dbReference type="GO" id="GO:0005829">
    <property type="term" value="C:cytosol"/>
    <property type="evidence" value="ECO:0007669"/>
    <property type="project" value="TreeGrafter"/>
</dbReference>
<keyword evidence="1 6" id="KW-0547">Nucleotide-binding</keyword>
<evidence type="ECO:0000256" key="6">
    <source>
        <dbReference type="RuleBase" id="RU000492"/>
    </source>
</evidence>
<dbReference type="SMART" id="SM00487">
    <property type="entry name" value="DEXDc"/>
    <property type="match status" value="1"/>
</dbReference>
<evidence type="ECO:0000256" key="5">
    <source>
        <dbReference type="PROSITE-ProRule" id="PRU00552"/>
    </source>
</evidence>
<dbReference type="GO" id="GO:0005524">
    <property type="term" value="F:ATP binding"/>
    <property type="evidence" value="ECO:0007669"/>
    <property type="project" value="UniProtKB-KW"/>
</dbReference>